<feature type="non-terminal residue" evidence="2">
    <location>
        <position position="48"/>
    </location>
</feature>
<dbReference type="AlphaFoldDB" id="A0A382NL08"/>
<proteinExistence type="predicted"/>
<accession>A0A382NL08</accession>
<dbReference type="SUPFAM" id="SSF53639">
    <property type="entry name" value="AraD/HMP-PK domain-like"/>
    <property type="match status" value="1"/>
</dbReference>
<sequence>MTLQQAKADIIHVGRRMYDRTYVASNDGNISVRLSDDRLLVTMTGVSK</sequence>
<gene>
    <name evidence="2" type="ORF">METZ01_LOCUS314032</name>
</gene>
<dbReference type="InterPro" id="IPR036409">
    <property type="entry name" value="Aldolase_II/adducin_N_sf"/>
</dbReference>
<dbReference type="Gene3D" id="3.40.225.10">
    <property type="entry name" value="Class II aldolase/adducin N-terminal domain"/>
    <property type="match status" value="1"/>
</dbReference>
<name>A0A382NL08_9ZZZZ</name>
<organism evidence="2">
    <name type="scientific">marine metagenome</name>
    <dbReference type="NCBI Taxonomy" id="408172"/>
    <lineage>
        <taxon>unclassified sequences</taxon>
        <taxon>metagenomes</taxon>
        <taxon>ecological metagenomes</taxon>
    </lineage>
</organism>
<protein>
    <recommendedName>
        <fullName evidence="1">Class II aldolase/adducin N-terminal domain-containing protein</fullName>
    </recommendedName>
</protein>
<feature type="domain" description="Class II aldolase/adducin N-terminal" evidence="1">
    <location>
        <begin position="9"/>
        <end position="48"/>
    </location>
</feature>
<reference evidence="2" key="1">
    <citation type="submission" date="2018-05" db="EMBL/GenBank/DDBJ databases">
        <authorList>
            <person name="Lanie J.A."/>
            <person name="Ng W.-L."/>
            <person name="Kazmierczak K.M."/>
            <person name="Andrzejewski T.M."/>
            <person name="Davidsen T.M."/>
            <person name="Wayne K.J."/>
            <person name="Tettelin H."/>
            <person name="Glass J.I."/>
            <person name="Rusch D."/>
            <person name="Podicherti R."/>
            <person name="Tsui H.-C.T."/>
            <person name="Winkler M.E."/>
        </authorList>
    </citation>
    <scope>NUCLEOTIDE SEQUENCE</scope>
</reference>
<evidence type="ECO:0000259" key="1">
    <source>
        <dbReference type="Pfam" id="PF00596"/>
    </source>
</evidence>
<dbReference type="EMBL" id="UINC01100824">
    <property type="protein sequence ID" value="SVC61178.1"/>
    <property type="molecule type" value="Genomic_DNA"/>
</dbReference>
<dbReference type="Pfam" id="PF00596">
    <property type="entry name" value="Aldolase_II"/>
    <property type="match status" value="1"/>
</dbReference>
<dbReference type="InterPro" id="IPR001303">
    <property type="entry name" value="Aldolase_II/adducin_N"/>
</dbReference>
<evidence type="ECO:0000313" key="2">
    <source>
        <dbReference type="EMBL" id="SVC61178.1"/>
    </source>
</evidence>